<name>A0ABD6EJH4_9BILA</name>
<dbReference type="AlphaFoldDB" id="A0ABD6EJH4"/>
<sequence>MIGGGRAVTYAEIHPLPSTSTPQNIQLTRKTASTTRVRQLERMLDMRPFLAQLDKLLAMPIKIPSSSLLQYPGSSNKTRHSIFSVKAVWTNEAEAERAIAQFYNVRTIHSRKWLKKVLVEESDSDSDGEIPFTQLDLRALLKVHRRRRKLQKNYHSDVLNSQYTYYAAGLLSSHDPFPEHQSAVLNQYAYS</sequence>
<reference evidence="1 2" key="1">
    <citation type="submission" date="2024-08" db="EMBL/GenBank/DDBJ databases">
        <title>Gnathostoma spinigerum genome.</title>
        <authorList>
            <person name="Gonzalez-Bertolin B."/>
            <person name="Monzon S."/>
            <person name="Zaballos A."/>
            <person name="Jimenez P."/>
            <person name="Dekumyoy P."/>
            <person name="Varona S."/>
            <person name="Cuesta I."/>
            <person name="Sumanam S."/>
            <person name="Adisakwattana P."/>
            <person name="Gasser R.B."/>
            <person name="Hernandez-Gonzalez A."/>
            <person name="Young N.D."/>
            <person name="Perteguer M.J."/>
        </authorList>
    </citation>
    <scope>NUCLEOTIDE SEQUENCE [LARGE SCALE GENOMIC DNA]</scope>
    <source>
        <strain evidence="1">AL3</strain>
        <tissue evidence="1">Liver</tissue>
    </source>
</reference>
<comment type="caution">
    <text evidence="1">The sequence shown here is derived from an EMBL/GenBank/DDBJ whole genome shotgun (WGS) entry which is preliminary data.</text>
</comment>
<evidence type="ECO:0000313" key="2">
    <source>
        <dbReference type="Proteomes" id="UP001608902"/>
    </source>
</evidence>
<gene>
    <name evidence="1" type="ORF">AB6A40_003541</name>
</gene>
<evidence type="ECO:0000313" key="1">
    <source>
        <dbReference type="EMBL" id="MFH4976832.1"/>
    </source>
</evidence>
<proteinExistence type="predicted"/>
<organism evidence="1 2">
    <name type="scientific">Gnathostoma spinigerum</name>
    <dbReference type="NCBI Taxonomy" id="75299"/>
    <lineage>
        <taxon>Eukaryota</taxon>
        <taxon>Metazoa</taxon>
        <taxon>Ecdysozoa</taxon>
        <taxon>Nematoda</taxon>
        <taxon>Chromadorea</taxon>
        <taxon>Rhabditida</taxon>
        <taxon>Spirurina</taxon>
        <taxon>Gnathostomatomorpha</taxon>
        <taxon>Gnathostomatoidea</taxon>
        <taxon>Gnathostomatidae</taxon>
        <taxon>Gnathostoma</taxon>
    </lineage>
</organism>
<dbReference type="EMBL" id="JBGFUD010001845">
    <property type="protein sequence ID" value="MFH4976832.1"/>
    <property type="molecule type" value="Genomic_DNA"/>
</dbReference>
<keyword evidence="2" id="KW-1185">Reference proteome</keyword>
<dbReference type="Proteomes" id="UP001608902">
    <property type="component" value="Unassembled WGS sequence"/>
</dbReference>
<accession>A0ABD6EJH4</accession>
<protein>
    <submittedName>
        <fullName evidence="1">Uncharacterized protein</fullName>
    </submittedName>
</protein>